<evidence type="ECO:0000256" key="9">
    <source>
        <dbReference type="ARBA" id="ARBA00023224"/>
    </source>
</evidence>
<dbReference type="Gene3D" id="3.40.50.2300">
    <property type="match status" value="2"/>
</dbReference>
<dbReference type="AlphaFoldDB" id="A0AAD7YIF9"/>
<keyword evidence="4 10" id="KW-1133">Transmembrane helix</keyword>
<dbReference type="PANTHER" id="PTHR24060">
    <property type="entry name" value="METABOTROPIC GLUTAMATE RECEPTOR"/>
    <property type="match status" value="1"/>
</dbReference>
<feature type="transmembrane region" description="Helical" evidence="10">
    <location>
        <begin position="507"/>
        <end position="528"/>
    </location>
</feature>
<feature type="transmembrane region" description="Helical" evidence="10">
    <location>
        <begin position="543"/>
        <end position="563"/>
    </location>
</feature>
<keyword evidence="2" id="KW-1003">Cell membrane</keyword>
<dbReference type="InterPro" id="IPR028082">
    <property type="entry name" value="Peripla_BP_I"/>
</dbReference>
<evidence type="ECO:0000256" key="4">
    <source>
        <dbReference type="ARBA" id="ARBA00022989"/>
    </source>
</evidence>
<evidence type="ECO:0000256" key="7">
    <source>
        <dbReference type="ARBA" id="ARBA00023170"/>
    </source>
</evidence>
<dbReference type="InterPro" id="IPR017978">
    <property type="entry name" value="GPCR_3_C"/>
</dbReference>
<protein>
    <recommendedName>
        <fullName evidence="11">G-protein coupled receptors family 3 profile domain-containing protein</fullName>
    </recommendedName>
</protein>
<dbReference type="InterPro" id="IPR000337">
    <property type="entry name" value="GPCR_3"/>
</dbReference>
<proteinExistence type="predicted"/>
<dbReference type="GO" id="GO:0004930">
    <property type="term" value="F:G protein-coupled receptor activity"/>
    <property type="evidence" value="ECO:0007669"/>
    <property type="project" value="UniProtKB-KW"/>
</dbReference>
<feature type="transmembrane region" description="Helical" evidence="10">
    <location>
        <begin position="618"/>
        <end position="641"/>
    </location>
</feature>
<dbReference type="Pfam" id="PF00003">
    <property type="entry name" value="7tm_3"/>
    <property type="match status" value="1"/>
</dbReference>
<evidence type="ECO:0000259" key="11">
    <source>
        <dbReference type="PROSITE" id="PS50259"/>
    </source>
</evidence>
<evidence type="ECO:0000256" key="6">
    <source>
        <dbReference type="ARBA" id="ARBA00023136"/>
    </source>
</evidence>
<dbReference type="InterPro" id="IPR001828">
    <property type="entry name" value="ANF_lig-bd_rcpt"/>
</dbReference>
<evidence type="ECO:0000256" key="10">
    <source>
        <dbReference type="SAM" id="Phobius"/>
    </source>
</evidence>
<comment type="subcellular location">
    <subcellularLocation>
        <location evidence="1">Cell membrane</location>
        <topology evidence="1">Multi-pass membrane protein</topology>
    </subcellularLocation>
</comment>
<evidence type="ECO:0000256" key="2">
    <source>
        <dbReference type="ARBA" id="ARBA00022475"/>
    </source>
</evidence>
<feature type="transmembrane region" description="Helical" evidence="10">
    <location>
        <begin position="575"/>
        <end position="598"/>
    </location>
</feature>
<keyword evidence="13" id="KW-1185">Reference proteome</keyword>
<dbReference type="InterPro" id="IPR050726">
    <property type="entry name" value="mGluR"/>
</dbReference>
<dbReference type="Gene3D" id="2.10.50.30">
    <property type="entry name" value="GPCR, family 3, nine cysteines domain"/>
    <property type="match status" value="1"/>
</dbReference>
<keyword evidence="7" id="KW-0675">Receptor</keyword>
<comment type="caution">
    <text evidence="12">The sequence shown here is derived from an EMBL/GenBank/DDBJ whole genome shotgun (WGS) entry which is preliminary data.</text>
</comment>
<accession>A0AAD7YIF9</accession>
<dbReference type="FunFam" id="3.40.50.2300:FF:000145">
    <property type="entry name" value="Glutamate receptor, metabotropic"/>
    <property type="match status" value="1"/>
</dbReference>
<keyword evidence="6 10" id="KW-0472">Membrane</keyword>
<name>A0AAD7YIF9_MYTSE</name>
<evidence type="ECO:0000256" key="3">
    <source>
        <dbReference type="ARBA" id="ARBA00022692"/>
    </source>
</evidence>
<feature type="transmembrane region" description="Helical" evidence="10">
    <location>
        <begin position="696"/>
        <end position="718"/>
    </location>
</feature>
<dbReference type="PROSITE" id="PS50259">
    <property type="entry name" value="G_PROTEIN_RECEP_F3_4"/>
    <property type="match status" value="1"/>
</dbReference>
<reference evidence="12" key="1">
    <citation type="submission" date="2023-03" db="EMBL/GenBank/DDBJ databases">
        <title>Chromosome-level genomes of two armyworms, Mythimna separata and Mythimna loreyi, provide insights into the biosynthesis and reception of sex pheromones.</title>
        <authorList>
            <person name="Zhao H."/>
        </authorList>
    </citation>
    <scope>NUCLEOTIDE SEQUENCE</scope>
    <source>
        <strain evidence="12">BeijingLab</strain>
        <tissue evidence="12">Pupa</tissue>
    </source>
</reference>
<dbReference type="Pfam" id="PF01094">
    <property type="entry name" value="ANF_receptor"/>
    <property type="match status" value="1"/>
</dbReference>
<sequence length="845" mass="88338">MGRQKFASTDLARDQNALLPAGCAESFLPIVRVATMCLPPQAGEPARAAAAPLVAVLGPGASSAAVQVQNLLQLFSIPQVSYSATSRELSDRARFSTFFRVVPSDRHQARLLVALLRAHNWTYVHALHTDESYGQSGMAAFREEAARGGVCVAREVALRAAPAPAQVAAALARLAGGPRVAVCWCEGRTARALLAGLARAGAAGPHTLRLVASDGWADRRDVVDGVERAAHRALTLRIRSPYLRDFDAHYLALKPHNNSRNPWFQEFWEQKFNCSLSASPAAGVAGAAGAAGARPCTGSESLAANYTQEPKLALVVRGVYALAHALHAMAREACGGGGRSAGEGGLCAAMLPFNVSRYRQHLARVRFRAPDGGRVAFDDNGDPPPELSDYDVMSFERRGGAWRYERVARWRRGALLLRGGADAAHRRARGVAAACGAPCGAGQWARAGAGRARCCWSCESCAPLAVTVPPPTPGCRLCPPGHRPDADRITCLPSPVEWGGGGRGARAAAAAAGAAGLAAVLTCAVTFWRHRATPVVKSASRELCALLLCAAAVCHAAALAAVARPAAAPCALVRLAAPALGGVYAAVLARTVRVARLVAASERRPAARPRLLSSRAQVCMWLALSAPGAGTAAWSAARWPAAPRLLHPGRARAVLACGGELAAAQLAPLVPALLLLATCVALAVRTRRLPHNFNETRFVGAAAYATCVIWVAFFPLYAVSAARTATLCACVSLSAGACVALSLGPRVWVCVCRPARNTRAHFLTATSIRCHVGRYRPGREAGAGAATRRDAACQTARAARARCAAAGACARVVRTTRADSADVLIVLLQHEHTLPDALPATDSSD</sequence>
<feature type="transmembrane region" description="Helical" evidence="10">
    <location>
        <begin position="661"/>
        <end position="684"/>
    </location>
</feature>
<keyword evidence="3 10" id="KW-0812">Transmembrane</keyword>
<gene>
    <name evidence="12" type="ORF">PYW07_003012</name>
</gene>
<dbReference type="PRINTS" id="PR00248">
    <property type="entry name" value="GPCRMGR"/>
</dbReference>
<dbReference type="EMBL" id="JARGEI010000017">
    <property type="protein sequence ID" value="KAJ8716385.1"/>
    <property type="molecule type" value="Genomic_DNA"/>
</dbReference>
<dbReference type="Proteomes" id="UP001231518">
    <property type="component" value="Chromosome 14"/>
</dbReference>
<keyword evidence="5" id="KW-0297">G-protein coupled receptor</keyword>
<evidence type="ECO:0000256" key="8">
    <source>
        <dbReference type="ARBA" id="ARBA00023180"/>
    </source>
</evidence>
<keyword evidence="9" id="KW-0807">Transducer</keyword>
<evidence type="ECO:0000313" key="13">
    <source>
        <dbReference type="Proteomes" id="UP001231518"/>
    </source>
</evidence>
<organism evidence="12 13">
    <name type="scientific">Mythimna separata</name>
    <name type="common">Oriental armyworm</name>
    <name type="synonym">Pseudaletia separata</name>
    <dbReference type="NCBI Taxonomy" id="271217"/>
    <lineage>
        <taxon>Eukaryota</taxon>
        <taxon>Metazoa</taxon>
        <taxon>Ecdysozoa</taxon>
        <taxon>Arthropoda</taxon>
        <taxon>Hexapoda</taxon>
        <taxon>Insecta</taxon>
        <taxon>Pterygota</taxon>
        <taxon>Neoptera</taxon>
        <taxon>Endopterygota</taxon>
        <taxon>Lepidoptera</taxon>
        <taxon>Glossata</taxon>
        <taxon>Ditrysia</taxon>
        <taxon>Noctuoidea</taxon>
        <taxon>Noctuidae</taxon>
        <taxon>Noctuinae</taxon>
        <taxon>Hadenini</taxon>
        <taxon>Mythimna</taxon>
    </lineage>
</organism>
<dbReference type="InterPro" id="IPR017979">
    <property type="entry name" value="GPCR_3_CS"/>
</dbReference>
<dbReference type="PROSITE" id="PS00979">
    <property type="entry name" value="G_PROTEIN_RECEP_F3_1"/>
    <property type="match status" value="1"/>
</dbReference>
<keyword evidence="8" id="KW-0325">Glycoprotein</keyword>
<dbReference type="InterPro" id="IPR038550">
    <property type="entry name" value="GPCR_3_9-Cys_sf"/>
</dbReference>
<evidence type="ECO:0000256" key="1">
    <source>
        <dbReference type="ARBA" id="ARBA00004651"/>
    </source>
</evidence>
<evidence type="ECO:0000256" key="5">
    <source>
        <dbReference type="ARBA" id="ARBA00023040"/>
    </source>
</evidence>
<feature type="domain" description="G-protein coupled receptors family 3 profile" evidence="11">
    <location>
        <begin position="505"/>
        <end position="766"/>
    </location>
</feature>
<evidence type="ECO:0000313" key="12">
    <source>
        <dbReference type="EMBL" id="KAJ8716385.1"/>
    </source>
</evidence>
<feature type="transmembrane region" description="Helical" evidence="10">
    <location>
        <begin position="724"/>
        <end position="749"/>
    </location>
</feature>
<dbReference type="GO" id="GO:0005886">
    <property type="term" value="C:plasma membrane"/>
    <property type="evidence" value="ECO:0007669"/>
    <property type="project" value="UniProtKB-SubCell"/>
</dbReference>
<dbReference type="SUPFAM" id="SSF53822">
    <property type="entry name" value="Periplasmic binding protein-like I"/>
    <property type="match status" value="1"/>
</dbReference>